<gene>
    <name evidence="1" type="primary">Contig18447.g19585</name>
    <name evidence="1" type="ORF">STYLEM_6680</name>
</gene>
<reference evidence="1 2" key="1">
    <citation type="submission" date="2014-06" db="EMBL/GenBank/DDBJ databases">
        <authorList>
            <person name="Swart Estienne"/>
        </authorList>
    </citation>
    <scope>NUCLEOTIDE SEQUENCE [LARGE SCALE GENOMIC DNA]</scope>
    <source>
        <strain evidence="1 2">130c</strain>
    </source>
</reference>
<dbReference type="EMBL" id="CCKQ01006405">
    <property type="protein sequence ID" value="CDW77715.1"/>
    <property type="molecule type" value="Genomic_DNA"/>
</dbReference>
<organism evidence="1 2">
    <name type="scientific">Stylonychia lemnae</name>
    <name type="common">Ciliate</name>
    <dbReference type="NCBI Taxonomy" id="5949"/>
    <lineage>
        <taxon>Eukaryota</taxon>
        <taxon>Sar</taxon>
        <taxon>Alveolata</taxon>
        <taxon>Ciliophora</taxon>
        <taxon>Intramacronucleata</taxon>
        <taxon>Spirotrichea</taxon>
        <taxon>Stichotrichia</taxon>
        <taxon>Sporadotrichida</taxon>
        <taxon>Oxytrichidae</taxon>
        <taxon>Stylonychinae</taxon>
        <taxon>Stylonychia</taxon>
    </lineage>
</organism>
<evidence type="ECO:0000313" key="1">
    <source>
        <dbReference type="EMBL" id="CDW77715.1"/>
    </source>
</evidence>
<proteinExistence type="predicted"/>
<sequence length="279" mass="31421">MGQQTNDLSNTLDSQQLKLQSKALKQFKEFKMNELSKINNSNSLNHNQSNISTTISTITNNSMIFNRFRSEQVCQNHLIRKVSECSAFSKHQSCLEKNESKGISSFSEYQSQQEDQASQQVLCFKEWKNLWNPGPGAYTTGLGPIQSGSVKFAKRDKMMSQDMIPGPCTYFESGKKDLSQSAAFSFVRKPRKLFSDEVMPQSELASLILSNTGPQPKRRMKGFTFGIGNRAEQVDMSKVQFPGPGFYYTKEGQTTFQNVSPKYTIPIGGSGFQFMLNKI</sequence>
<dbReference type="InterPro" id="IPR010736">
    <property type="entry name" value="SHIPPO-rpt"/>
</dbReference>
<dbReference type="InParanoid" id="A0A078A640"/>
<dbReference type="Pfam" id="PF07004">
    <property type="entry name" value="SHIPPO-rpt"/>
    <property type="match status" value="1"/>
</dbReference>
<accession>A0A078A640</accession>
<name>A0A078A640_STYLE</name>
<protein>
    <recommendedName>
        <fullName evidence="3">Sperm-tail PG-rich repeat protein</fullName>
    </recommendedName>
</protein>
<keyword evidence="2" id="KW-1185">Reference proteome</keyword>
<evidence type="ECO:0008006" key="3">
    <source>
        <dbReference type="Google" id="ProtNLM"/>
    </source>
</evidence>
<evidence type="ECO:0000313" key="2">
    <source>
        <dbReference type="Proteomes" id="UP000039865"/>
    </source>
</evidence>
<dbReference type="AlphaFoldDB" id="A0A078A640"/>
<dbReference type="Proteomes" id="UP000039865">
    <property type="component" value="Unassembled WGS sequence"/>
</dbReference>